<gene>
    <name evidence="1" type="ORF">AN396_03135</name>
</gene>
<accession>A0ACC8XET2</accession>
<comment type="caution">
    <text evidence="1">The sequence shown here is derived from an EMBL/GenBank/DDBJ whole genome shotgun (WGS) entry which is preliminary data.</text>
</comment>
<name>A0ACC8XET2_9FIRM</name>
<organism evidence="1 2">
    <name type="scientific">Candidatus Epulonipiscium fishelsonii</name>
    <dbReference type="NCBI Taxonomy" id="77094"/>
    <lineage>
        <taxon>Bacteria</taxon>
        <taxon>Bacillati</taxon>
        <taxon>Bacillota</taxon>
        <taxon>Clostridia</taxon>
        <taxon>Lachnospirales</taxon>
        <taxon>Lachnospiraceae</taxon>
        <taxon>Candidatus Epulonipiscium</taxon>
    </lineage>
</organism>
<reference evidence="1" key="1">
    <citation type="submission" date="2016-08" db="EMBL/GenBank/DDBJ databases">
        <authorList>
            <person name="Ngugi D.K."/>
            <person name="Miyake S."/>
            <person name="Stingl U."/>
        </authorList>
    </citation>
    <scope>NUCLEOTIDE SEQUENCE</scope>
    <source>
        <strain evidence="1">SCG-B11WGA-EpuloA1</strain>
    </source>
</reference>
<evidence type="ECO:0000313" key="2">
    <source>
        <dbReference type="Proteomes" id="UP000188605"/>
    </source>
</evidence>
<evidence type="ECO:0000313" key="1">
    <source>
        <dbReference type="EMBL" id="ONI41739.1"/>
    </source>
</evidence>
<protein>
    <submittedName>
        <fullName evidence="1">Uncharacterized protein</fullName>
    </submittedName>
</protein>
<dbReference type="Proteomes" id="UP000188605">
    <property type="component" value="Unassembled WGS sequence"/>
</dbReference>
<dbReference type="EMBL" id="LJDB01000029">
    <property type="protein sequence ID" value="ONI41739.1"/>
    <property type="molecule type" value="Genomic_DNA"/>
</dbReference>
<sequence>MTFEVSILTFIANSMVFIILAGVITKKIAKLSKFKDSFAYLGLKKDKNFKNNVITGFIFAAIMPFIQLISMSIVGFIVSLILEIELVDILRQYYASIAESEIGQANIIQKVMVAICMIGFVGFGEEIFFRGLLQKNLVSKYGQNIGIVITAIIFTLLHGFYMFELPIAIASATALFVVSIIFGILRAKSDSLIPSILAHGVGNAIIYTIGANMLYNLFT</sequence>
<keyword evidence="2" id="KW-1185">Reference proteome</keyword>
<proteinExistence type="predicted"/>